<dbReference type="InParanoid" id="A0A067QE53"/>
<sequence>MDIILDSRPPVTEFREDILMGAIELGKRWAIPTPRQSCTLSDRKSVDAYWADQEAIWRDSTNVNMVPVTKLPLSAERSTLSRNVL</sequence>
<dbReference type="OrthoDB" id="2989199at2759"/>
<keyword evidence="2" id="KW-1185">Reference proteome</keyword>
<name>A0A067QE53_9AGAM</name>
<dbReference type="Proteomes" id="UP000027265">
    <property type="component" value="Unassembled WGS sequence"/>
</dbReference>
<organism evidence="1 2">
    <name type="scientific">Jaapia argillacea MUCL 33604</name>
    <dbReference type="NCBI Taxonomy" id="933084"/>
    <lineage>
        <taxon>Eukaryota</taxon>
        <taxon>Fungi</taxon>
        <taxon>Dikarya</taxon>
        <taxon>Basidiomycota</taxon>
        <taxon>Agaricomycotina</taxon>
        <taxon>Agaricomycetes</taxon>
        <taxon>Agaricomycetidae</taxon>
        <taxon>Jaapiales</taxon>
        <taxon>Jaapiaceae</taxon>
        <taxon>Jaapia</taxon>
    </lineage>
</organism>
<dbReference type="HOGENOM" id="CLU_2512932_0_0_1"/>
<proteinExistence type="predicted"/>
<dbReference type="EMBL" id="KL197709">
    <property type="protein sequence ID" value="KDQ64415.1"/>
    <property type="molecule type" value="Genomic_DNA"/>
</dbReference>
<evidence type="ECO:0000313" key="2">
    <source>
        <dbReference type="Proteomes" id="UP000027265"/>
    </source>
</evidence>
<gene>
    <name evidence="1" type="ORF">JAAARDRAFT_28041</name>
</gene>
<evidence type="ECO:0000313" key="1">
    <source>
        <dbReference type="EMBL" id="KDQ64415.1"/>
    </source>
</evidence>
<dbReference type="AlphaFoldDB" id="A0A067QE53"/>
<accession>A0A067QE53</accession>
<protein>
    <submittedName>
        <fullName evidence="1">Uncharacterized protein</fullName>
    </submittedName>
</protein>
<reference evidence="2" key="1">
    <citation type="journal article" date="2014" name="Proc. Natl. Acad. Sci. U.S.A.">
        <title>Extensive sampling of basidiomycete genomes demonstrates inadequacy of the white-rot/brown-rot paradigm for wood decay fungi.</title>
        <authorList>
            <person name="Riley R."/>
            <person name="Salamov A.A."/>
            <person name="Brown D.W."/>
            <person name="Nagy L.G."/>
            <person name="Floudas D."/>
            <person name="Held B.W."/>
            <person name="Levasseur A."/>
            <person name="Lombard V."/>
            <person name="Morin E."/>
            <person name="Otillar R."/>
            <person name="Lindquist E.A."/>
            <person name="Sun H."/>
            <person name="LaButti K.M."/>
            <person name="Schmutz J."/>
            <person name="Jabbour D."/>
            <person name="Luo H."/>
            <person name="Baker S.E."/>
            <person name="Pisabarro A.G."/>
            <person name="Walton J.D."/>
            <person name="Blanchette R.A."/>
            <person name="Henrissat B."/>
            <person name="Martin F."/>
            <person name="Cullen D."/>
            <person name="Hibbett D.S."/>
            <person name="Grigoriev I.V."/>
        </authorList>
    </citation>
    <scope>NUCLEOTIDE SEQUENCE [LARGE SCALE GENOMIC DNA]</scope>
    <source>
        <strain evidence="2">MUCL 33604</strain>
    </source>
</reference>